<accession>A0A0N7JCX1</accession>
<dbReference type="KEGG" id="pdl:Pyrde_0527"/>
<dbReference type="AlphaFoldDB" id="A0A0N7JCX1"/>
<evidence type="ECO:0000313" key="3">
    <source>
        <dbReference type="Proteomes" id="UP000058613"/>
    </source>
</evidence>
<dbReference type="EMBL" id="NCQP01000007">
    <property type="protein sequence ID" value="OWJ54037.1"/>
    <property type="molecule type" value="Genomic_DNA"/>
</dbReference>
<protein>
    <recommendedName>
        <fullName evidence="5">DUF655 domain-containing protein</fullName>
    </recommendedName>
</protein>
<dbReference type="InterPro" id="IPR007003">
    <property type="entry name" value="DUF655"/>
</dbReference>
<evidence type="ECO:0008006" key="5">
    <source>
        <dbReference type="Google" id="ProtNLM"/>
    </source>
</evidence>
<organism evidence="1 3">
    <name type="scientific">Pyrodictium delaneyi</name>
    <dbReference type="NCBI Taxonomy" id="1273541"/>
    <lineage>
        <taxon>Archaea</taxon>
        <taxon>Thermoproteota</taxon>
        <taxon>Thermoprotei</taxon>
        <taxon>Desulfurococcales</taxon>
        <taxon>Pyrodictiaceae</taxon>
        <taxon>Pyrodictium</taxon>
    </lineage>
</organism>
<dbReference type="RefSeq" id="WP_082419426.1">
    <property type="nucleotide sequence ID" value="NZ_CP013011.1"/>
</dbReference>
<dbReference type="Pfam" id="PF04919">
    <property type="entry name" value="DUF655"/>
    <property type="match status" value="1"/>
</dbReference>
<dbReference type="SUPFAM" id="SSF160975">
    <property type="entry name" value="AF1531-like"/>
    <property type="match status" value="1"/>
</dbReference>
<dbReference type="PATRIC" id="fig|1273541.4.peg.572"/>
<gene>
    <name evidence="2" type="ORF">Pdsh_09205</name>
    <name evidence="1" type="ORF">Pyrde_0527</name>
</gene>
<dbReference type="Proteomes" id="UP000058613">
    <property type="component" value="Chromosome"/>
</dbReference>
<dbReference type="PANTHER" id="PTHR40734">
    <property type="entry name" value="TRNA-SPECIFIC ADENOSINE DEAMINASE-RELATED"/>
    <property type="match status" value="1"/>
</dbReference>
<dbReference type="Gene3D" id="2.40.50.140">
    <property type="entry name" value="Nucleic acid-binding proteins"/>
    <property type="match status" value="1"/>
</dbReference>
<reference evidence="1 3" key="1">
    <citation type="submission" date="2015-10" db="EMBL/GenBank/DDBJ databases">
        <title>Complete genome sequence of hyperthermophilic archaeon Pyrodictium delaneyi Su06.</title>
        <authorList>
            <person name="Jung J.-H."/>
            <person name="Lin J."/>
            <person name="Holden J.F."/>
            <person name="Park C.-S."/>
        </authorList>
    </citation>
    <scope>NUCLEOTIDE SEQUENCE [LARGE SCALE GENOMIC DNA]</scope>
    <source>
        <strain evidence="1 3">Su06</strain>
    </source>
</reference>
<evidence type="ECO:0000313" key="1">
    <source>
        <dbReference type="EMBL" id="ALL00577.1"/>
    </source>
</evidence>
<dbReference type="Proteomes" id="UP000196694">
    <property type="component" value="Unassembled WGS sequence"/>
</dbReference>
<sequence length="238" mass="27441">MQQRRARRRRKGGGRPYEEYAYVLDYLPMGNPTDRHPWHRNKPVIQLVGEDYFILMEASPRHGAQLEVGERVYVGPVAEMRDKVFRVEADIEYDDLTGFAKETLPSIIEQIVKKKEPVFVEFFNIAGPITLRFHSLELLPGVGKKTVMKIIEAREREPFKSYEDIRNQVHIDPVKVISERIVEELKGGQKYYLFVKPPRRELEQPVKPLFLNYLGTIYAKLGRQLLGAEEASSGEGAA</sequence>
<dbReference type="OrthoDB" id="7902at2157"/>
<dbReference type="PANTHER" id="PTHR40734:SF1">
    <property type="entry name" value="DNA-BINDING PROTEIN"/>
    <property type="match status" value="1"/>
</dbReference>
<dbReference type="Gene3D" id="1.10.150.280">
    <property type="entry name" value="AF1531-like domain"/>
    <property type="match status" value="1"/>
</dbReference>
<dbReference type="InterPro" id="IPR012340">
    <property type="entry name" value="NA-bd_OB-fold"/>
</dbReference>
<name>A0A0N7JCX1_9CREN</name>
<evidence type="ECO:0000313" key="4">
    <source>
        <dbReference type="Proteomes" id="UP000196694"/>
    </source>
</evidence>
<dbReference type="EMBL" id="CP013011">
    <property type="protein sequence ID" value="ALL00577.1"/>
    <property type="molecule type" value="Genomic_DNA"/>
</dbReference>
<evidence type="ECO:0000313" key="2">
    <source>
        <dbReference type="EMBL" id="OWJ54037.1"/>
    </source>
</evidence>
<reference evidence="2 4" key="2">
    <citation type="submission" date="2017-05" db="EMBL/GenBank/DDBJ databases">
        <title>The draft genome of the hyperthermophilic archaeon 'Pyrodictium delaneyi strain Hulk', an iron and nitrate reducer, reveals the capacity for sulfate reduction.</title>
        <authorList>
            <person name="Demey L.M."/>
            <person name="Miller C."/>
            <person name="Manzella M."/>
            <person name="Reguera G."/>
            <person name="Kashefi K."/>
        </authorList>
    </citation>
    <scope>NUCLEOTIDE SEQUENCE [LARGE SCALE GENOMIC DNA]</scope>
    <source>
        <strain evidence="2 4">Hulk</strain>
    </source>
</reference>
<keyword evidence="4" id="KW-1185">Reference proteome</keyword>
<proteinExistence type="predicted"/>
<dbReference type="STRING" id="1273541.Pyrde_0527"/>
<dbReference type="GeneID" id="26098857"/>